<evidence type="ECO:0000313" key="2">
    <source>
        <dbReference type="EMBL" id="OEE62597.1"/>
    </source>
</evidence>
<dbReference type="PANTHER" id="PTHR43415">
    <property type="entry name" value="SPERMIDINE N(1)-ACETYLTRANSFERASE"/>
    <property type="match status" value="1"/>
</dbReference>
<dbReference type="RefSeq" id="WP_016961568.1">
    <property type="nucleotide sequence ID" value="NZ_AJWN02000035.1"/>
</dbReference>
<dbReference type="Proteomes" id="UP000095039">
    <property type="component" value="Unassembled WGS sequence"/>
</dbReference>
<dbReference type="PANTHER" id="PTHR43415:SF3">
    <property type="entry name" value="GNAT-FAMILY ACETYLTRANSFERASE"/>
    <property type="match status" value="1"/>
</dbReference>
<protein>
    <submittedName>
        <fullName evidence="2">GNAT family N-acetyltransferase</fullName>
    </submittedName>
</protein>
<evidence type="ECO:0000313" key="3">
    <source>
        <dbReference type="Proteomes" id="UP000095039"/>
    </source>
</evidence>
<name>A0A1E5CB00_9GAMM</name>
<reference evidence="2 3" key="1">
    <citation type="journal article" date="2012" name="Science">
        <title>Ecological populations of bacteria act as socially cohesive units of antibiotic production and resistance.</title>
        <authorList>
            <person name="Cordero O.X."/>
            <person name="Wildschutte H."/>
            <person name="Kirkup B."/>
            <person name="Proehl S."/>
            <person name="Ngo L."/>
            <person name="Hussain F."/>
            <person name="Le Roux F."/>
            <person name="Mincer T."/>
            <person name="Polz M.F."/>
        </authorList>
    </citation>
    <scope>NUCLEOTIDE SEQUENCE [LARGE SCALE GENOMIC DNA]</scope>
    <source>
        <strain evidence="2 3">FF-454</strain>
    </source>
</reference>
<organism evidence="2 3">
    <name type="scientific">Enterovibrio norvegicus FF-454</name>
    <dbReference type="NCBI Taxonomy" id="1185651"/>
    <lineage>
        <taxon>Bacteria</taxon>
        <taxon>Pseudomonadati</taxon>
        <taxon>Pseudomonadota</taxon>
        <taxon>Gammaproteobacteria</taxon>
        <taxon>Vibrionales</taxon>
        <taxon>Vibrionaceae</taxon>
        <taxon>Enterovibrio</taxon>
    </lineage>
</organism>
<dbReference type="InterPro" id="IPR016181">
    <property type="entry name" value="Acyl_CoA_acyltransferase"/>
</dbReference>
<comment type="caution">
    <text evidence="2">The sequence shown here is derived from an EMBL/GenBank/DDBJ whole genome shotgun (WGS) entry which is preliminary data.</text>
</comment>
<dbReference type="InterPro" id="IPR000182">
    <property type="entry name" value="GNAT_dom"/>
</dbReference>
<dbReference type="AlphaFoldDB" id="A0A1E5CB00"/>
<feature type="domain" description="N-acetyltransferase" evidence="1">
    <location>
        <begin position="12"/>
        <end position="147"/>
    </location>
</feature>
<dbReference type="Pfam" id="PF13302">
    <property type="entry name" value="Acetyltransf_3"/>
    <property type="match status" value="1"/>
</dbReference>
<sequence>MFDSVRGIYCALRRPNIEDIDTIARWLDDPYLNSTVFDSSTYVNGAKEQAMAWLEQNATVYGAESLLGLVCSVKSGKPIGMVWFNNIDWKSRTADLRYLVGEEAYRTSVFGPEIALLSLQMAFQVMNLHKIYGYVLSGNEDSIRLAEFGGIKEGVLKNYVPVGDGWNDYHLYAMFSDDFRDFLQKHKEGVLRRHFKKGIFQE</sequence>
<keyword evidence="3" id="KW-1185">Reference proteome</keyword>
<accession>A0A1E5CB00</accession>
<dbReference type="GO" id="GO:0016747">
    <property type="term" value="F:acyltransferase activity, transferring groups other than amino-acyl groups"/>
    <property type="evidence" value="ECO:0007669"/>
    <property type="project" value="InterPro"/>
</dbReference>
<dbReference type="EMBL" id="AJWN02000035">
    <property type="protein sequence ID" value="OEE62597.1"/>
    <property type="molecule type" value="Genomic_DNA"/>
</dbReference>
<proteinExistence type="predicted"/>
<gene>
    <name evidence="2" type="ORF">A1OK_07275</name>
</gene>
<evidence type="ECO:0000259" key="1">
    <source>
        <dbReference type="Pfam" id="PF13302"/>
    </source>
</evidence>
<dbReference type="SUPFAM" id="SSF55729">
    <property type="entry name" value="Acyl-CoA N-acyltransferases (Nat)"/>
    <property type="match status" value="1"/>
</dbReference>
<dbReference type="Gene3D" id="3.40.630.30">
    <property type="match status" value="1"/>
</dbReference>